<protein>
    <recommendedName>
        <fullName evidence="7">Large ribosomal subunit protein mL53</fullName>
    </recommendedName>
    <alternativeName>
        <fullName evidence="8">39S ribosomal protein L53, mitochondrial</fullName>
    </alternativeName>
</protein>
<dbReference type="Gene3D" id="3.40.30.10">
    <property type="entry name" value="Glutaredoxin"/>
    <property type="match status" value="1"/>
</dbReference>
<dbReference type="FunCoup" id="A0A090LY12">
    <property type="interactions" value="224"/>
</dbReference>
<dbReference type="STRING" id="70448.A0A090LY12"/>
<sequence>MPLRHLKRVRVQFNPLDKRCVAAREFLARVTSPAALASNPECSVEPRVRDDDAPPVVAVEFTSGTKDQFNVHRMTVDDISGRIKRVSDQMATRQALSEAGLKFDELKFDVKAT</sequence>
<evidence type="ECO:0000313" key="11">
    <source>
        <dbReference type="Proteomes" id="UP000009170"/>
    </source>
</evidence>
<organism evidence="9 11">
    <name type="scientific">Ostreococcus tauri</name>
    <name type="common">Marine green alga</name>
    <dbReference type="NCBI Taxonomy" id="70448"/>
    <lineage>
        <taxon>Eukaryota</taxon>
        <taxon>Viridiplantae</taxon>
        <taxon>Chlorophyta</taxon>
        <taxon>Mamiellophyceae</taxon>
        <taxon>Mamiellales</taxon>
        <taxon>Bathycoccaceae</taxon>
        <taxon>Ostreococcus</taxon>
    </lineage>
</organism>
<dbReference type="InterPro" id="IPR036249">
    <property type="entry name" value="Thioredoxin-like_sf"/>
</dbReference>
<dbReference type="GO" id="GO:0005762">
    <property type="term" value="C:mitochondrial large ribosomal subunit"/>
    <property type="evidence" value="ECO:0007669"/>
    <property type="project" value="TreeGrafter"/>
</dbReference>
<dbReference type="Pfam" id="PF10780">
    <property type="entry name" value="MRP_L53"/>
    <property type="match status" value="1"/>
</dbReference>
<dbReference type="Proteomes" id="UP000195557">
    <property type="component" value="Unassembled WGS sequence"/>
</dbReference>
<dbReference type="EMBL" id="CAID01000001">
    <property type="protein sequence ID" value="CEF96696.1"/>
    <property type="molecule type" value="Genomic_DNA"/>
</dbReference>
<evidence type="ECO:0000256" key="4">
    <source>
        <dbReference type="ARBA" id="ARBA00022980"/>
    </source>
</evidence>
<keyword evidence="3" id="KW-0809">Transit peptide</keyword>
<proteinExistence type="inferred from homology"/>
<accession>A0A1Y5HZC4</accession>
<gene>
    <name evidence="10" type="ORF">BE221DRAFT_62513</name>
    <name evidence="9" type="ORF">OT_ostta01g03360</name>
</gene>
<accession>A0A090LY12</accession>
<dbReference type="EMBL" id="KZ155838">
    <property type="protein sequence ID" value="OUS42621.1"/>
    <property type="molecule type" value="Genomic_DNA"/>
</dbReference>
<reference evidence="9 11" key="1">
    <citation type="journal article" date="2006" name="Proc. Natl. Acad. Sci. U.S.A.">
        <title>Genome analysis of the smallest free-living eukaryote Ostreococcus tauri unveils many unique features.</title>
        <authorList>
            <person name="Derelle E."/>
            <person name="Ferraz C."/>
            <person name="Rombauts S."/>
            <person name="Rouze P."/>
            <person name="Worden A.Z."/>
            <person name="Robbens S."/>
            <person name="Partensky F."/>
            <person name="Degroeve S."/>
            <person name="Echeynie S."/>
            <person name="Cooke R."/>
            <person name="Saeys Y."/>
            <person name="Wuyts J."/>
            <person name="Jabbari K."/>
            <person name="Bowler C."/>
            <person name="Panaud O."/>
            <person name="Piegu B."/>
            <person name="Ball S.G."/>
            <person name="Ral J.-P."/>
            <person name="Bouget F.-Y."/>
            <person name="Piganeau G."/>
            <person name="De Baets B."/>
            <person name="Picard A."/>
            <person name="Delseny M."/>
            <person name="Demaille J."/>
            <person name="Van de Peer Y."/>
            <person name="Moreau H."/>
        </authorList>
    </citation>
    <scope>NUCLEOTIDE SEQUENCE [LARGE SCALE GENOMIC DNA]</scope>
    <source>
        <strain evidence="9 11">OTTH0595</strain>
    </source>
</reference>
<evidence type="ECO:0000256" key="3">
    <source>
        <dbReference type="ARBA" id="ARBA00022946"/>
    </source>
</evidence>
<evidence type="ECO:0000256" key="5">
    <source>
        <dbReference type="ARBA" id="ARBA00023128"/>
    </source>
</evidence>
<evidence type="ECO:0000256" key="6">
    <source>
        <dbReference type="ARBA" id="ARBA00023274"/>
    </source>
</evidence>
<dbReference type="PANTHER" id="PTHR33618:SF1">
    <property type="entry name" value="LARGE RIBOSOMAL SUBUNIT PROTEIN ML53"/>
    <property type="match status" value="1"/>
</dbReference>
<dbReference type="OrthoDB" id="2012048at2759"/>
<accession>A0A454Y0S7</accession>
<reference evidence="9" key="2">
    <citation type="journal article" date="2014" name="BMC Genomics">
        <title>An improved genome of the model marine alga Ostreococcus tauri unfolds by assessing Illumina de novo assemblies.</title>
        <authorList>
            <person name="Blanc-Mathieu R."/>
            <person name="Verhelst B."/>
            <person name="Derelle E."/>
            <person name="Rombauts S."/>
            <person name="Bouget F.Y."/>
            <person name="Carre I."/>
            <person name="Chateau A."/>
            <person name="Eyre-Walker A."/>
            <person name="Grimsley N."/>
            <person name="Moreau H."/>
            <person name="Piegu B."/>
            <person name="Rivals E."/>
            <person name="Schackwitz W."/>
            <person name="Van de Peer Y."/>
            <person name="Piganeau G."/>
        </authorList>
    </citation>
    <scope>NUCLEOTIDE SEQUENCE</scope>
    <source>
        <strain evidence="9">RCC4221</strain>
    </source>
</reference>
<dbReference type="SUPFAM" id="SSF52833">
    <property type="entry name" value="Thioredoxin-like"/>
    <property type="match status" value="1"/>
</dbReference>
<dbReference type="AlphaFoldDB" id="A0A090LY12"/>
<evidence type="ECO:0000256" key="1">
    <source>
        <dbReference type="ARBA" id="ARBA00004173"/>
    </source>
</evidence>
<evidence type="ECO:0000256" key="2">
    <source>
        <dbReference type="ARBA" id="ARBA00005557"/>
    </source>
</evidence>
<evidence type="ECO:0000313" key="10">
    <source>
        <dbReference type="EMBL" id="OUS42621.1"/>
    </source>
</evidence>
<keyword evidence="11" id="KW-1185">Reference proteome</keyword>
<reference evidence="10" key="3">
    <citation type="submission" date="2017-04" db="EMBL/GenBank/DDBJ databases">
        <title>Population genomics of picophytoplankton unveils novel chromosome hypervariability.</title>
        <authorList>
            <consortium name="DOE Joint Genome Institute"/>
            <person name="Blanc-Mathieu R."/>
            <person name="Krasovec M."/>
            <person name="Hebrard M."/>
            <person name="Yau S."/>
            <person name="Desgranges E."/>
            <person name="Martin J."/>
            <person name="Schackwitz W."/>
            <person name="Kuo A."/>
            <person name="Salin G."/>
            <person name="Donnadieu C."/>
            <person name="Desdevises Y."/>
            <person name="Sanchez-Ferandin S."/>
            <person name="Moreau H."/>
            <person name="Rivals E."/>
            <person name="Grigoriev I.V."/>
            <person name="Grimsley N."/>
            <person name="Eyre-Walker A."/>
            <person name="Piganeau G."/>
        </authorList>
    </citation>
    <scope>NUCLEOTIDE SEQUENCE [LARGE SCALE GENOMIC DNA]</scope>
    <source>
        <strain evidence="10">RCC 1115</strain>
    </source>
</reference>
<comment type="similarity">
    <text evidence="2">Belongs to the mitochondrion-specific ribosomal protein mL53 family.</text>
</comment>
<evidence type="ECO:0000256" key="7">
    <source>
        <dbReference type="ARBA" id="ARBA00035180"/>
    </source>
</evidence>
<dbReference type="PANTHER" id="PTHR33618">
    <property type="entry name" value="39S RIBOSOMAL PROTEIN L53, MITOCHONDRIAL"/>
    <property type="match status" value="1"/>
</dbReference>
<dbReference type="Proteomes" id="UP000009170">
    <property type="component" value="Unassembled WGS sequence"/>
</dbReference>
<evidence type="ECO:0000256" key="8">
    <source>
        <dbReference type="ARBA" id="ARBA00042721"/>
    </source>
</evidence>
<comment type="subcellular location">
    <subcellularLocation>
        <location evidence="1">Mitochondrion</location>
    </subcellularLocation>
</comment>
<dbReference type="InterPro" id="IPR019716">
    <property type="entry name" value="Ribosomal_mL53"/>
</dbReference>
<keyword evidence="6" id="KW-0687">Ribonucleoprotein</keyword>
<name>A0A090LY12_OSTTA</name>
<evidence type="ECO:0000313" key="9">
    <source>
        <dbReference type="EMBL" id="CEF96696.1"/>
    </source>
</evidence>
<keyword evidence="5" id="KW-0496">Mitochondrion</keyword>
<dbReference type="InParanoid" id="A0A090LY12"/>
<keyword evidence="4" id="KW-0689">Ribosomal protein</keyword>
<dbReference type="InterPro" id="IPR052473">
    <property type="entry name" value="mtLSU_mL53"/>
</dbReference>